<dbReference type="GeneID" id="13725290"/>
<accession>K0B4N6</accession>
<reference evidence="1 2" key="1">
    <citation type="journal article" date="2012" name="J. Bacteriol.">
        <title>Draft Genome Sequence of an Ammonia-Oxidizing Archaeon, "Candidatus Nitrosopumilus koreensis" AR1, from Marine Sediment.</title>
        <authorList>
            <person name="Park S.J."/>
            <person name="Kim J.G."/>
            <person name="Jung M.Y."/>
            <person name="Kim S.J."/>
            <person name="Cha I.T."/>
            <person name="Kwon K."/>
            <person name="Lee J.H."/>
            <person name="Rhee S.K."/>
        </authorList>
    </citation>
    <scope>NUCLEOTIDE SEQUENCE [LARGE SCALE GENOMIC DNA]</scope>
    <source>
        <strain evidence="1 2">AR1</strain>
    </source>
</reference>
<keyword evidence="2" id="KW-1185">Reference proteome</keyword>
<dbReference type="Pfam" id="PF20131">
    <property type="entry name" value="MC3"/>
    <property type="match status" value="1"/>
</dbReference>
<dbReference type="EMBL" id="CP003842">
    <property type="protein sequence ID" value="AFS81138.1"/>
    <property type="molecule type" value="Genomic_DNA"/>
</dbReference>
<dbReference type="PATRIC" id="fig|1229908.8.peg.1372"/>
<name>K0B4N6_9ARCH</name>
<dbReference type="KEGG" id="nkr:NKOR_06285"/>
<dbReference type="RefSeq" id="WP_014963522.1">
    <property type="nucleotide sequence ID" value="NC_018655.1"/>
</dbReference>
<proteinExistence type="predicted"/>
<evidence type="ECO:0000313" key="1">
    <source>
        <dbReference type="EMBL" id="AFS81138.1"/>
    </source>
</evidence>
<organism evidence="1 2">
    <name type="scientific">Candidatus Nitrosopumilus koreensis AR1</name>
    <dbReference type="NCBI Taxonomy" id="1229908"/>
    <lineage>
        <taxon>Archaea</taxon>
        <taxon>Nitrososphaerota</taxon>
        <taxon>Nitrososphaeria</taxon>
        <taxon>Nitrosopumilales</taxon>
        <taxon>Nitrosopumilaceae</taxon>
        <taxon>Nitrosopumilus</taxon>
    </lineage>
</organism>
<protein>
    <submittedName>
        <fullName evidence="1">Uncharacterized protein</fullName>
    </submittedName>
</protein>
<dbReference type="AlphaFoldDB" id="K0B4N6"/>
<sequence>MNQTNESREIFNLFNPAFCAEILRRCVKKYTKYSTRPMPFPLLFLILPLVLHKETREKIEYGSRQNFSNWLNMNSEILIHFHKIAKDLVPVTKNSFWFLLEQNQISLDNNASITVLNYQINDTIDDVHDEKTECFKKAETIGRWFAKTRKIESIYSSLGVKP</sequence>
<dbReference type="InterPro" id="IPR045390">
    <property type="entry name" value="ABC-3C_MC3"/>
</dbReference>
<dbReference type="Proteomes" id="UP000006101">
    <property type="component" value="Chromosome"/>
</dbReference>
<dbReference type="HOGENOM" id="CLU_136780_0_0_2"/>
<dbReference type="STRING" id="1229908.NKOR_06285"/>
<gene>
    <name evidence="1" type="ORF">NKOR_06285</name>
</gene>
<evidence type="ECO:0000313" key="2">
    <source>
        <dbReference type="Proteomes" id="UP000006101"/>
    </source>
</evidence>